<sequence>HPFTAKILVNKSLQEKLNVNIKTILPRYLDYDIAASDPDAVTQKIIDNYFDGGEINESNILQLVSLVSYRFFTGPTFQTGDYYSDYAQQYVLRNNYVPAGSCTSFFGYKGVLEGACTEYVSYQFPWTMYYPGINKTSKDYPVSKKLVELYASFIETGKSTKTWGDIQNWLTYDRVKRFGVLTIDKDGGMSALTFSSSFSKHYPTWTSLLKNELASELETPLQETF</sequence>
<reference evidence="3" key="1">
    <citation type="submission" date="2021-06" db="EMBL/GenBank/DDBJ databases">
        <authorList>
            <person name="Hodson N. C."/>
            <person name="Mongue J. A."/>
            <person name="Jaron S. K."/>
        </authorList>
    </citation>
    <scope>NUCLEOTIDE SEQUENCE</scope>
</reference>
<comment type="caution">
    <text evidence="3">The sequence shown here is derived from an EMBL/GenBank/DDBJ whole genome shotgun (WGS) entry which is preliminary data.</text>
</comment>
<feature type="domain" description="Carboxylesterase type B" evidence="2">
    <location>
        <begin position="10"/>
        <end position="187"/>
    </location>
</feature>
<dbReference type="Pfam" id="PF00135">
    <property type="entry name" value="COesterase"/>
    <property type="match status" value="1"/>
</dbReference>
<keyword evidence="4" id="KW-1185">Reference proteome</keyword>
<dbReference type="InterPro" id="IPR002018">
    <property type="entry name" value="CarbesteraseB"/>
</dbReference>
<proteinExistence type="predicted"/>
<name>A0A8J2NXQ0_9HEXA</name>
<protein>
    <recommendedName>
        <fullName evidence="2">Carboxylesterase type B domain-containing protein</fullName>
    </recommendedName>
</protein>
<dbReference type="EMBL" id="CAJVCH010052329">
    <property type="protein sequence ID" value="CAG7718290.1"/>
    <property type="molecule type" value="Genomic_DNA"/>
</dbReference>
<accession>A0A8J2NXQ0</accession>
<evidence type="ECO:0000313" key="3">
    <source>
        <dbReference type="EMBL" id="CAG7718290.1"/>
    </source>
</evidence>
<dbReference type="Proteomes" id="UP000708208">
    <property type="component" value="Unassembled WGS sequence"/>
</dbReference>
<evidence type="ECO:0000313" key="4">
    <source>
        <dbReference type="Proteomes" id="UP000708208"/>
    </source>
</evidence>
<evidence type="ECO:0000256" key="1">
    <source>
        <dbReference type="ARBA" id="ARBA00023180"/>
    </source>
</evidence>
<gene>
    <name evidence="3" type="ORF">AFUS01_LOCUS7691</name>
</gene>
<keyword evidence="1" id="KW-0325">Glycoprotein</keyword>
<feature type="non-terminal residue" evidence="3">
    <location>
        <position position="225"/>
    </location>
</feature>
<evidence type="ECO:0000259" key="2">
    <source>
        <dbReference type="Pfam" id="PF00135"/>
    </source>
</evidence>
<organism evidence="3 4">
    <name type="scientific">Allacma fusca</name>
    <dbReference type="NCBI Taxonomy" id="39272"/>
    <lineage>
        <taxon>Eukaryota</taxon>
        <taxon>Metazoa</taxon>
        <taxon>Ecdysozoa</taxon>
        <taxon>Arthropoda</taxon>
        <taxon>Hexapoda</taxon>
        <taxon>Collembola</taxon>
        <taxon>Symphypleona</taxon>
        <taxon>Sminthuridae</taxon>
        <taxon>Allacma</taxon>
    </lineage>
</organism>
<dbReference type="AlphaFoldDB" id="A0A8J2NXQ0"/>